<evidence type="ECO:0000256" key="1">
    <source>
        <dbReference type="SAM" id="Phobius"/>
    </source>
</evidence>
<evidence type="ECO:0000313" key="3">
    <source>
        <dbReference type="EMBL" id="HJG80253.1"/>
    </source>
</evidence>
<accession>A0A921MDW2</accession>
<keyword evidence="1" id="KW-0812">Transmembrane</keyword>
<evidence type="ECO:0000259" key="2">
    <source>
        <dbReference type="Pfam" id="PF08044"/>
    </source>
</evidence>
<evidence type="ECO:0000313" key="4">
    <source>
        <dbReference type="Proteomes" id="UP000784435"/>
    </source>
</evidence>
<feature type="domain" description="DUF1707" evidence="2">
    <location>
        <begin position="9"/>
        <end position="60"/>
    </location>
</feature>
<name>A0A921MDW2_9MICO</name>
<organism evidence="3 4">
    <name type="scientific">Brevibacterium senegalense</name>
    <dbReference type="NCBI Taxonomy" id="1033736"/>
    <lineage>
        <taxon>Bacteria</taxon>
        <taxon>Bacillati</taxon>
        <taxon>Actinomycetota</taxon>
        <taxon>Actinomycetes</taxon>
        <taxon>Micrococcales</taxon>
        <taxon>Brevibacteriaceae</taxon>
        <taxon>Brevibacterium</taxon>
    </lineage>
</organism>
<sequence length="295" mass="30722">MSTPRLSERPSFAQRDAYRDVLSDGFAQGRLADEDFDVRLQLVHEADRLSDLESLISDLPRGDLPVPVGSAGGPGSGAGAGVAGMPALSRGSKVLALVLVGIPLVAGVCLGAVTGAARNAQQPASDAGIVGVVDAEESEVLEYRDVARGVEFVAQQDAPTTVRMSPGMVHLEVPTEDGTAYDSVVLLRDGRVSSDPGTVYADEEAPPLVDADDLDADVLAAIVMAAPQVYEEHVGEVPLPVDRLSISADHVDDGYAGLDAEEPVVTVWFSTDEYGAGGGRVVYALDGSRVLEVTE</sequence>
<comment type="caution">
    <text evidence="3">The sequence shown here is derived from an EMBL/GenBank/DDBJ whole genome shotgun (WGS) entry which is preliminary data.</text>
</comment>
<protein>
    <submittedName>
        <fullName evidence="3">DUF1707 domain-containing protein</fullName>
    </submittedName>
</protein>
<feature type="transmembrane region" description="Helical" evidence="1">
    <location>
        <begin position="94"/>
        <end position="117"/>
    </location>
</feature>
<dbReference type="Pfam" id="PF08044">
    <property type="entry name" value="DUF1707"/>
    <property type="match status" value="1"/>
</dbReference>
<keyword evidence="1" id="KW-0472">Membrane</keyword>
<proteinExistence type="predicted"/>
<reference evidence="3" key="2">
    <citation type="submission" date="2021-09" db="EMBL/GenBank/DDBJ databases">
        <authorList>
            <person name="Gilroy R."/>
        </authorList>
    </citation>
    <scope>NUCLEOTIDE SEQUENCE</scope>
    <source>
        <strain evidence="3">ChiGjej5B5-7349</strain>
    </source>
</reference>
<reference evidence="3" key="1">
    <citation type="journal article" date="2021" name="PeerJ">
        <title>Extensive microbial diversity within the chicken gut microbiome revealed by metagenomics and culture.</title>
        <authorList>
            <person name="Gilroy R."/>
            <person name="Ravi A."/>
            <person name="Getino M."/>
            <person name="Pursley I."/>
            <person name="Horton D.L."/>
            <person name="Alikhan N.F."/>
            <person name="Baker D."/>
            <person name="Gharbi K."/>
            <person name="Hall N."/>
            <person name="Watson M."/>
            <person name="Adriaenssens E.M."/>
            <person name="Foster-Nyarko E."/>
            <person name="Jarju S."/>
            <person name="Secka A."/>
            <person name="Antonio M."/>
            <person name="Oren A."/>
            <person name="Chaudhuri R.R."/>
            <person name="La Ragione R."/>
            <person name="Hildebrand F."/>
            <person name="Pallen M.J."/>
        </authorList>
    </citation>
    <scope>NUCLEOTIDE SEQUENCE</scope>
    <source>
        <strain evidence="3">ChiGjej5B5-7349</strain>
    </source>
</reference>
<dbReference type="EMBL" id="DYUK01000160">
    <property type="protein sequence ID" value="HJG80253.1"/>
    <property type="molecule type" value="Genomic_DNA"/>
</dbReference>
<dbReference type="InterPro" id="IPR012551">
    <property type="entry name" value="DUF1707_SHOCT-like"/>
</dbReference>
<dbReference type="Proteomes" id="UP000784435">
    <property type="component" value="Unassembled WGS sequence"/>
</dbReference>
<keyword evidence="1" id="KW-1133">Transmembrane helix</keyword>
<gene>
    <name evidence="3" type="ORF">K8V08_07555</name>
</gene>
<dbReference type="AlphaFoldDB" id="A0A921MDW2"/>